<proteinExistence type="predicted"/>
<dbReference type="OrthoDB" id="9805504at2"/>
<evidence type="ECO:0000256" key="4">
    <source>
        <dbReference type="SAM" id="MobiDB-lite"/>
    </source>
</evidence>
<reference evidence="6 7" key="1">
    <citation type="journal article" date="2016" name="J. Microbiol.">
        <title>Dankookia rubra gen. nov., sp. nov., an alphaproteobacterium isolated from sediment of a shallow stream.</title>
        <authorList>
            <person name="Kim W.H."/>
            <person name="Kim D.H."/>
            <person name="Kang K."/>
            <person name="Ahn T.Y."/>
        </authorList>
    </citation>
    <scope>NUCLEOTIDE SEQUENCE [LARGE SCALE GENOMIC DNA]</scope>
    <source>
        <strain evidence="6 7">JCM30602</strain>
    </source>
</reference>
<organism evidence="6 7">
    <name type="scientific">Dankookia rubra</name>
    <dbReference type="NCBI Taxonomy" id="1442381"/>
    <lineage>
        <taxon>Bacteria</taxon>
        <taxon>Pseudomonadati</taxon>
        <taxon>Pseudomonadota</taxon>
        <taxon>Alphaproteobacteria</taxon>
        <taxon>Acetobacterales</taxon>
        <taxon>Roseomonadaceae</taxon>
        <taxon>Dankookia</taxon>
    </lineage>
</organism>
<sequence>MLASLHVLPALAASELTGQVVGITDGDTLTLLTPDRRQTRVRLAEIDTPERRQPYGSRAREALADLAFQRRVRVVVEDTDRYGRSVGRVYAGARDVNAEMVRRGAAWVYDRYNHDSRLPALEAEARAARRGLWALPEAERMPPWEWRRRAKAEREVEPGPRRGAPG</sequence>
<evidence type="ECO:0000256" key="3">
    <source>
        <dbReference type="ARBA" id="ARBA00022801"/>
    </source>
</evidence>
<dbReference type="PROSITE" id="PS01284">
    <property type="entry name" value="TNASE_2"/>
    <property type="match status" value="1"/>
</dbReference>
<dbReference type="InterPro" id="IPR002071">
    <property type="entry name" value="Thermonucl_AS"/>
</dbReference>
<evidence type="ECO:0000256" key="1">
    <source>
        <dbReference type="ARBA" id="ARBA00022722"/>
    </source>
</evidence>
<dbReference type="GO" id="GO:0004519">
    <property type="term" value="F:endonuclease activity"/>
    <property type="evidence" value="ECO:0007669"/>
    <property type="project" value="UniProtKB-KW"/>
</dbReference>
<accession>A0A4R5QJS8</accession>
<protein>
    <submittedName>
        <fullName evidence="6">Micrococcal nuclease</fullName>
    </submittedName>
</protein>
<evidence type="ECO:0000313" key="6">
    <source>
        <dbReference type="EMBL" id="TDH62961.1"/>
    </source>
</evidence>
<evidence type="ECO:0000256" key="2">
    <source>
        <dbReference type="ARBA" id="ARBA00022759"/>
    </source>
</evidence>
<evidence type="ECO:0000259" key="5">
    <source>
        <dbReference type="PROSITE" id="PS50830"/>
    </source>
</evidence>
<feature type="domain" description="TNase-like" evidence="5">
    <location>
        <begin position="14"/>
        <end position="135"/>
    </location>
</feature>
<dbReference type="SMART" id="SM00318">
    <property type="entry name" value="SNc"/>
    <property type="match status" value="1"/>
</dbReference>
<dbReference type="PANTHER" id="PTHR12302">
    <property type="entry name" value="EBNA2 BINDING PROTEIN P100"/>
    <property type="match status" value="1"/>
</dbReference>
<gene>
    <name evidence="6" type="ORF">E2C06_09410</name>
</gene>
<dbReference type="GO" id="GO:0003676">
    <property type="term" value="F:nucleic acid binding"/>
    <property type="evidence" value="ECO:0007669"/>
    <property type="project" value="InterPro"/>
</dbReference>
<dbReference type="InterPro" id="IPR016071">
    <property type="entry name" value="Staphylococal_nuclease_OB-fold"/>
</dbReference>
<comment type="caution">
    <text evidence="6">The sequence shown here is derived from an EMBL/GenBank/DDBJ whole genome shotgun (WGS) entry which is preliminary data.</text>
</comment>
<keyword evidence="7" id="KW-1185">Reference proteome</keyword>
<name>A0A4R5QJS8_9PROT</name>
<keyword evidence="3" id="KW-0378">Hydrolase</keyword>
<dbReference type="GO" id="GO:0016787">
    <property type="term" value="F:hydrolase activity"/>
    <property type="evidence" value="ECO:0007669"/>
    <property type="project" value="UniProtKB-KW"/>
</dbReference>
<dbReference type="SUPFAM" id="SSF50199">
    <property type="entry name" value="Staphylococcal nuclease"/>
    <property type="match status" value="1"/>
</dbReference>
<dbReference type="Pfam" id="PF00565">
    <property type="entry name" value="SNase"/>
    <property type="match status" value="1"/>
</dbReference>
<dbReference type="Proteomes" id="UP000295096">
    <property type="component" value="Unassembled WGS sequence"/>
</dbReference>
<dbReference type="PROSITE" id="PS50830">
    <property type="entry name" value="TNASE_3"/>
    <property type="match status" value="1"/>
</dbReference>
<keyword evidence="1" id="KW-0540">Nuclease</keyword>
<dbReference type="Gene3D" id="2.40.50.90">
    <property type="match status" value="1"/>
</dbReference>
<dbReference type="EMBL" id="SMSJ01000008">
    <property type="protein sequence ID" value="TDH62961.1"/>
    <property type="molecule type" value="Genomic_DNA"/>
</dbReference>
<dbReference type="AlphaFoldDB" id="A0A4R5QJS8"/>
<dbReference type="PANTHER" id="PTHR12302:SF3">
    <property type="entry name" value="SERINE_THREONINE-PROTEIN KINASE 31"/>
    <property type="match status" value="1"/>
</dbReference>
<feature type="region of interest" description="Disordered" evidence="4">
    <location>
        <begin position="146"/>
        <end position="166"/>
    </location>
</feature>
<evidence type="ECO:0000313" key="7">
    <source>
        <dbReference type="Proteomes" id="UP000295096"/>
    </source>
</evidence>
<dbReference type="InterPro" id="IPR035437">
    <property type="entry name" value="SNase_OB-fold_sf"/>
</dbReference>
<keyword evidence="2" id="KW-0255">Endonuclease</keyword>
<dbReference type="PROSITE" id="PS01123">
    <property type="entry name" value="TNASE_1"/>
    <property type="match status" value="1"/>
</dbReference>
<feature type="compositionally biased region" description="Basic and acidic residues" evidence="4">
    <location>
        <begin position="146"/>
        <end position="160"/>
    </location>
</feature>